<sequence length="127" mass="13200">MTRGACFEGDVLGLESPSYGKSVAEDWRWTKGRAAGFPVALPGGVVLSILCDGSECRQLAVGKDLEGTRHMQRREFSQSLAAALSAVPLVSAGSGGDDLQQKVTKACDVLTAAVAGGQVRAATLHVR</sequence>
<reference evidence="1 2" key="1">
    <citation type="submission" date="2019-08" db="EMBL/GenBank/DDBJ databases">
        <title>100 year-old enigma solved: identification of Planctomyces bekefii, the type genus and species of the phylum Planctomycetes.</title>
        <authorList>
            <person name="Svetlana D.N."/>
            <person name="Overmann J."/>
        </authorList>
    </citation>
    <scope>NUCLEOTIDE SEQUENCE [LARGE SCALE GENOMIC DNA]</scope>
    <source>
        <strain evidence="1">Phe10_nw2017</strain>
    </source>
</reference>
<gene>
    <name evidence="1" type="ORF">E3A20_23670</name>
</gene>
<accession>A0A5C6M191</accession>
<dbReference type="EMBL" id="SRHE01000633">
    <property type="protein sequence ID" value="TWW08506.1"/>
    <property type="molecule type" value="Genomic_DNA"/>
</dbReference>
<comment type="caution">
    <text evidence="1">The sequence shown here is derived from an EMBL/GenBank/DDBJ whole genome shotgun (WGS) entry which is preliminary data.</text>
</comment>
<feature type="non-terminal residue" evidence="1">
    <location>
        <position position="127"/>
    </location>
</feature>
<reference evidence="1 2" key="2">
    <citation type="submission" date="2019-08" db="EMBL/GenBank/DDBJ databases">
        <authorList>
            <person name="Henke P."/>
        </authorList>
    </citation>
    <scope>NUCLEOTIDE SEQUENCE [LARGE SCALE GENOMIC DNA]</scope>
    <source>
        <strain evidence="1">Phe10_nw2017</strain>
    </source>
</reference>
<proteinExistence type="predicted"/>
<protein>
    <submittedName>
        <fullName evidence="1">Uncharacterized protein</fullName>
    </submittedName>
</protein>
<dbReference type="Proteomes" id="UP000321083">
    <property type="component" value="Unassembled WGS sequence"/>
</dbReference>
<evidence type="ECO:0000313" key="1">
    <source>
        <dbReference type="EMBL" id="TWW08506.1"/>
    </source>
</evidence>
<evidence type="ECO:0000313" key="2">
    <source>
        <dbReference type="Proteomes" id="UP000321083"/>
    </source>
</evidence>
<keyword evidence="2" id="KW-1185">Reference proteome</keyword>
<dbReference type="AlphaFoldDB" id="A0A5C6M191"/>
<name>A0A5C6M191_9PLAN</name>
<organism evidence="1 2">
    <name type="scientific">Planctomyces bekefii</name>
    <dbReference type="NCBI Taxonomy" id="1653850"/>
    <lineage>
        <taxon>Bacteria</taxon>
        <taxon>Pseudomonadati</taxon>
        <taxon>Planctomycetota</taxon>
        <taxon>Planctomycetia</taxon>
        <taxon>Planctomycetales</taxon>
        <taxon>Planctomycetaceae</taxon>
        <taxon>Planctomyces</taxon>
    </lineage>
</organism>